<protein>
    <submittedName>
        <fullName evidence="2">Uncharacterized protein</fullName>
    </submittedName>
</protein>
<name>A0A0F7F9M7_PAEDU</name>
<reference evidence="2 3" key="1">
    <citation type="submission" date="2015-03" db="EMBL/GenBank/DDBJ databases">
        <authorList>
            <person name="Abdul Halim M."/>
        </authorList>
    </citation>
    <scope>NUCLEOTIDE SEQUENCE [LARGE SCALE GENOMIC DNA]</scope>
    <source>
        <strain evidence="2 3">ATCC 35681</strain>
    </source>
</reference>
<gene>
    <name evidence="2" type="ORF">VK70_11480</name>
</gene>
<dbReference type="RefSeq" id="WP_025699789.1">
    <property type="nucleotide sequence ID" value="NZ_ASQQ01000713.1"/>
</dbReference>
<evidence type="ECO:0000313" key="3">
    <source>
        <dbReference type="Proteomes" id="UP000034189"/>
    </source>
</evidence>
<evidence type="ECO:0000256" key="1">
    <source>
        <dbReference type="SAM" id="Coils"/>
    </source>
</evidence>
<dbReference type="PATRIC" id="fig|1333534.5.peg.2538"/>
<evidence type="ECO:0000313" key="2">
    <source>
        <dbReference type="EMBL" id="AKG35107.1"/>
    </source>
</evidence>
<keyword evidence="1" id="KW-0175">Coiled coil</keyword>
<accession>A0A0F7F9M7</accession>
<sequence length="172" mass="20017">MKEDTQLPQSEHSKELFAYFGLAVYYCQALEQQLTNLLLLTKLSQGTLPSEAELTDLYQRKLGNSLGQLIKEIQHHFPFSEEETTQLHHVWKQRNYIVHDYFKERIQDTFTPAGRTRIIRELKRFKNKASALELKLQGYCSELYIKLGLEGKLDDEDLIGGDSSAELKRPNR</sequence>
<proteinExistence type="predicted"/>
<organism evidence="2 3">
    <name type="scientific">Paenibacillus durus ATCC 35681</name>
    <dbReference type="NCBI Taxonomy" id="1333534"/>
    <lineage>
        <taxon>Bacteria</taxon>
        <taxon>Bacillati</taxon>
        <taxon>Bacillota</taxon>
        <taxon>Bacilli</taxon>
        <taxon>Bacillales</taxon>
        <taxon>Paenibacillaceae</taxon>
        <taxon>Paenibacillus</taxon>
    </lineage>
</organism>
<dbReference type="HOGENOM" id="CLU_121972_0_0_9"/>
<reference evidence="2 3" key="2">
    <citation type="journal article" date="2016" name="Genome Announc.">
        <title>Genome Sequence of a Gram-Positive Diazotroph, Paenibacillus durus Type Strain ATCC 35681.</title>
        <authorList>
            <person name="Halim M.A."/>
            <person name="Rahman A.Y."/>
            <person name="Sim K.S."/>
            <person name="Yam H.C."/>
            <person name="Rahim A.A."/>
            <person name="Ghazali A.H."/>
            <person name="Najimudin N."/>
        </authorList>
    </citation>
    <scope>NUCLEOTIDE SEQUENCE [LARGE SCALE GENOMIC DNA]</scope>
    <source>
        <strain evidence="2 3">ATCC 35681</strain>
    </source>
</reference>
<feature type="coiled-coil region" evidence="1">
    <location>
        <begin position="115"/>
        <end position="142"/>
    </location>
</feature>
<dbReference type="AlphaFoldDB" id="A0A0F7F9M7"/>
<dbReference type="Proteomes" id="UP000034189">
    <property type="component" value="Chromosome"/>
</dbReference>
<dbReference type="EMBL" id="CP011114">
    <property type="protein sequence ID" value="AKG35107.1"/>
    <property type="molecule type" value="Genomic_DNA"/>
</dbReference>